<proteinExistence type="predicted"/>
<keyword evidence="1" id="KW-0732">Signal</keyword>
<evidence type="ECO:0000256" key="1">
    <source>
        <dbReference type="SAM" id="SignalP"/>
    </source>
</evidence>
<feature type="chain" id="PRO_5043426008" evidence="1">
    <location>
        <begin position="31"/>
        <end position="181"/>
    </location>
</feature>
<dbReference type="SUPFAM" id="SSF55383">
    <property type="entry name" value="Copper amine oxidase, domain N"/>
    <property type="match status" value="1"/>
</dbReference>
<dbReference type="RefSeq" id="WP_366296373.1">
    <property type="nucleotide sequence ID" value="NZ_CP159992.1"/>
</dbReference>
<organism evidence="2">
    <name type="scientific">Paenibacillus sp. AN1007</name>
    <dbReference type="NCBI Taxonomy" id="3151385"/>
    <lineage>
        <taxon>Bacteria</taxon>
        <taxon>Bacillati</taxon>
        <taxon>Bacillota</taxon>
        <taxon>Bacilli</taxon>
        <taxon>Bacillales</taxon>
        <taxon>Paenibacillaceae</taxon>
        <taxon>Paenibacillus</taxon>
    </lineage>
</organism>
<name>A0AAU8NIQ8_9BACL</name>
<dbReference type="EMBL" id="CP159992">
    <property type="protein sequence ID" value="XCP97712.1"/>
    <property type="molecule type" value="Genomic_DNA"/>
</dbReference>
<dbReference type="AlphaFoldDB" id="A0AAU8NIQ8"/>
<reference evidence="2" key="1">
    <citation type="submission" date="2024-05" db="EMBL/GenBank/DDBJ databases">
        <title>Draft genome assemblies of 36 bacteria isolated from hibernating arctic ground squirrels.</title>
        <authorList>
            <person name="McKee H."/>
            <person name="Mullen L."/>
            <person name="Drown D.M."/>
            <person name="Duddleston K.N."/>
        </authorList>
    </citation>
    <scope>NUCLEOTIDE SEQUENCE</scope>
    <source>
        <strain evidence="2">AN1007</strain>
    </source>
</reference>
<accession>A0AAU8NIQ8</accession>
<gene>
    <name evidence="2" type="ORF">ABXS70_13870</name>
</gene>
<evidence type="ECO:0000313" key="2">
    <source>
        <dbReference type="EMBL" id="XCP97712.1"/>
    </source>
</evidence>
<dbReference type="InterPro" id="IPR036582">
    <property type="entry name" value="Mao_N_sf"/>
</dbReference>
<protein>
    <submittedName>
        <fullName evidence="2">Stalk domain-containing protein</fullName>
    </submittedName>
</protein>
<feature type="signal peptide" evidence="1">
    <location>
        <begin position="1"/>
        <end position="30"/>
    </location>
</feature>
<sequence length="181" mass="20571">MMKTGTSKKMIAAAMLVMSLTFSGLTSASAAEMKMIKKDGMELVQLRQAANMYGYSIMWDSQDRSVTLMYNGGMDDMKMKDEMTMSSDMKMHNDLMNTDSKMMDDDMMMTDDDKMMKDDKIMKEEMMMPAAKTIKVWVGSKKMMVDGMQVSLNSMPSIHEGSTYVSHMVVSKYMMPMNTMK</sequence>
<dbReference type="Gene3D" id="3.30.457.10">
    <property type="entry name" value="Copper amine oxidase-like, N-terminal domain"/>
    <property type="match status" value="1"/>
</dbReference>